<proteinExistence type="predicted"/>
<evidence type="ECO:0000313" key="3">
    <source>
        <dbReference type="RefSeq" id="XP_022721279.1"/>
    </source>
</evidence>
<sequence length="100" mass="11299">MQSQLVCSGCRSILLYPRGATNVCCALCTTITQSPPPGLIVCQLEWDGNGLTHMWRLSNIANVHTWSNKYGEVFTSRKQTYWVNCSRDYAIYFNKPISCS</sequence>
<reference evidence="3" key="1">
    <citation type="submission" date="2025-08" db="UniProtKB">
        <authorList>
            <consortium name="RefSeq"/>
        </authorList>
    </citation>
    <scope>IDENTIFICATION</scope>
    <source>
        <tissue evidence="3">Fruit stalk</tissue>
    </source>
</reference>
<accession>A0A6P5WYW9</accession>
<feature type="domain" description="Zinc finger LSD1-type" evidence="1">
    <location>
        <begin position="7"/>
        <end position="31"/>
    </location>
</feature>
<name>A0A6P5WYW9_DURZI</name>
<dbReference type="Pfam" id="PF06943">
    <property type="entry name" value="zf-LSD1"/>
    <property type="match status" value="1"/>
</dbReference>
<organism evidence="2 3">
    <name type="scientific">Durio zibethinus</name>
    <name type="common">Durian</name>
    <dbReference type="NCBI Taxonomy" id="66656"/>
    <lineage>
        <taxon>Eukaryota</taxon>
        <taxon>Viridiplantae</taxon>
        <taxon>Streptophyta</taxon>
        <taxon>Embryophyta</taxon>
        <taxon>Tracheophyta</taxon>
        <taxon>Spermatophyta</taxon>
        <taxon>Magnoliopsida</taxon>
        <taxon>eudicotyledons</taxon>
        <taxon>Gunneridae</taxon>
        <taxon>Pentapetalae</taxon>
        <taxon>rosids</taxon>
        <taxon>malvids</taxon>
        <taxon>Malvales</taxon>
        <taxon>Malvaceae</taxon>
        <taxon>Helicteroideae</taxon>
        <taxon>Durio</taxon>
    </lineage>
</organism>
<dbReference type="GeneID" id="111278856"/>
<protein>
    <submittedName>
        <fullName evidence="3">Uncharacterized protein LOC111278856</fullName>
    </submittedName>
</protein>
<evidence type="ECO:0000313" key="2">
    <source>
        <dbReference type="Proteomes" id="UP000515121"/>
    </source>
</evidence>
<dbReference type="Proteomes" id="UP000515121">
    <property type="component" value="Unplaced"/>
</dbReference>
<dbReference type="OrthoDB" id="5594417at2759"/>
<keyword evidence="2" id="KW-1185">Reference proteome</keyword>
<dbReference type="NCBIfam" id="TIGR01053">
    <property type="entry name" value="LSD1"/>
    <property type="match status" value="1"/>
</dbReference>
<dbReference type="InterPro" id="IPR005735">
    <property type="entry name" value="Znf_LSD1"/>
</dbReference>
<dbReference type="KEGG" id="dzi:111278856"/>
<evidence type="ECO:0000259" key="1">
    <source>
        <dbReference type="Pfam" id="PF06943"/>
    </source>
</evidence>
<gene>
    <name evidence="3" type="primary">LOC111278856</name>
</gene>
<dbReference type="RefSeq" id="XP_022721279.1">
    <property type="nucleotide sequence ID" value="XM_022865544.1"/>
</dbReference>
<dbReference type="AlphaFoldDB" id="A0A6P5WYW9"/>